<evidence type="ECO:0000313" key="1">
    <source>
        <dbReference type="EMBL" id="SYH36683.1"/>
    </source>
</evidence>
<dbReference type="Proteomes" id="UP000258673">
    <property type="component" value="Unassembled WGS sequence"/>
</dbReference>
<reference evidence="1 2" key="1">
    <citation type="submission" date="2018-08" db="EMBL/GenBank/DDBJ databases">
        <authorList>
            <consortium name="Pathogen Informatics"/>
        </authorList>
    </citation>
    <scope>NUCLEOTIDE SEQUENCE [LARGE SCALE GENOMIC DNA]</scope>
    <source>
        <strain evidence="1 2">EuSCAPE_IT093</strain>
    </source>
</reference>
<dbReference type="Gene3D" id="1.10.10.10">
    <property type="entry name" value="Winged helix-like DNA-binding domain superfamily/Winged helix DNA-binding domain"/>
    <property type="match status" value="1"/>
</dbReference>
<dbReference type="InterPro" id="IPR010382">
    <property type="entry name" value="DUF977"/>
</dbReference>
<name>A0A9Q8C5T0_KLEPN</name>
<comment type="caution">
    <text evidence="1">The sequence shown here is derived from an EMBL/GenBank/DDBJ whole genome shotgun (WGS) entry which is preliminary data.</text>
</comment>
<evidence type="ECO:0000313" key="2">
    <source>
        <dbReference type="Proteomes" id="UP000258673"/>
    </source>
</evidence>
<gene>
    <name evidence="1" type="ORF">SAMEA3515122_04752</name>
</gene>
<accession>A0A9Q8C5T0</accession>
<protein>
    <submittedName>
        <fullName evidence="1">Bacterial protein of uncharacterized function (DUF977)</fullName>
    </submittedName>
</protein>
<dbReference type="InterPro" id="IPR036388">
    <property type="entry name" value="WH-like_DNA-bd_sf"/>
</dbReference>
<proteinExistence type="predicted"/>
<sequence>MARALSAVERREYVHAVIRITRHQGRLTTAEAMKKLGLSRATVQRYFSEAEATGEVVRHGRLGLFRDQRALIDFDMKRFGMVPKAASGMNYSLLGSPVFQRVLDVQEAIHG</sequence>
<organism evidence="1 2">
    <name type="scientific">Klebsiella pneumoniae</name>
    <dbReference type="NCBI Taxonomy" id="573"/>
    <lineage>
        <taxon>Bacteria</taxon>
        <taxon>Pseudomonadati</taxon>
        <taxon>Pseudomonadota</taxon>
        <taxon>Gammaproteobacteria</taxon>
        <taxon>Enterobacterales</taxon>
        <taxon>Enterobacteriaceae</taxon>
        <taxon>Klebsiella/Raoultella group</taxon>
        <taxon>Klebsiella</taxon>
        <taxon>Klebsiella pneumoniae complex</taxon>
    </lineage>
</organism>
<dbReference type="Pfam" id="PF06163">
    <property type="entry name" value="DUF977"/>
    <property type="match status" value="1"/>
</dbReference>
<dbReference type="RefSeq" id="WP_080871534.1">
    <property type="nucleotide sequence ID" value="NZ_CAJZXQ010000019.1"/>
</dbReference>
<dbReference type="AlphaFoldDB" id="A0A9Q8C5T0"/>
<dbReference type="EMBL" id="UKUT01000015">
    <property type="protein sequence ID" value="SYH36683.1"/>
    <property type="molecule type" value="Genomic_DNA"/>
</dbReference>